<evidence type="ECO:0000256" key="1">
    <source>
        <dbReference type="ARBA" id="ARBA00022737"/>
    </source>
</evidence>
<dbReference type="InterPro" id="IPR000225">
    <property type="entry name" value="Armadillo"/>
</dbReference>
<keyword evidence="7" id="KW-1185">Reference proteome</keyword>
<dbReference type="EMBL" id="JAATIP010000052">
    <property type="protein sequence ID" value="KAF4383697.1"/>
    <property type="molecule type" value="Genomic_DNA"/>
</dbReference>
<protein>
    <recommendedName>
        <fullName evidence="3">DUF7792 domain-containing protein</fullName>
    </recommendedName>
</protein>
<dbReference type="Gene3D" id="1.20.930.20">
    <property type="entry name" value="Adaptor protein Cbl, N-terminal domain"/>
    <property type="match status" value="1"/>
</dbReference>
<dbReference type="Proteomes" id="UP000583929">
    <property type="component" value="Unassembled WGS sequence"/>
</dbReference>
<feature type="compositionally biased region" description="Low complexity" evidence="2">
    <location>
        <begin position="308"/>
        <end position="323"/>
    </location>
</feature>
<dbReference type="Proteomes" id="UP000525078">
    <property type="component" value="Unassembled WGS sequence"/>
</dbReference>
<dbReference type="FunFam" id="1.25.10.10:FF:000543">
    <property type="entry name" value="Armadillo repeat only 2"/>
    <property type="match status" value="1"/>
</dbReference>
<dbReference type="InterPro" id="IPR011989">
    <property type="entry name" value="ARM-like"/>
</dbReference>
<dbReference type="FunFam" id="1.25.10.10:FF:000476">
    <property type="entry name" value="Armadillo repeat only 2"/>
    <property type="match status" value="1"/>
</dbReference>
<dbReference type="InterPro" id="IPR016024">
    <property type="entry name" value="ARM-type_fold"/>
</dbReference>
<feature type="region of interest" description="Disordered" evidence="2">
    <location>
        <begin position="358"/>
        <end position="414"/>
    </location>
</feature>
<proteinExistence type="predicted"/>
<dbReference type="PANTHER" id="PTHR46168">
    <property type="entry name" value="ARMADILLO REPEAT ONLY 4"/>
    <property type="match status" value="1"/>
</dbReference>
<feature type="compositionally biased region" description="Low complexity" evidence="2">
    <location>
        <begin position="362"/>
        <end position="382"/>
    </location>
</feature>
<dbReference type="EMBL" id="JAATIQ010000818">
    <property type="protein sequence ID" value="KAF4347328.1"/>
    <property type="molecule type" value="Genomic_DNA"/>
</dbReference>
<evidence type="ECO:0000313" key="6">
    <source>
        <dbReference type="Proteomes" id="UP000525078"/>
    </source>
</evidence>
<gene>
    <name evidence="5" type="ORF">F8388_014197</name>
    <name evidence="4" type="ORF">G4B88_028833</name>
</gene>
<dbReference type="InterPro" id="IPR036537">
    <property type="entry name" value="Adaptor_Cbl_N_dom_sf"/>
</dbReference>
<evidence type="ECO:0000313" key="7">
    <source>
        <dbReference type="Proteomes" id="UP000583929"/>
    </source>
</evidence>
<feature type="domain" description="DUF7792" evidence="3">
    <location>
        <begin position="6"/>
        <end position="122"/>
    </location>
</feature>
<dbReference type="SMART" id="SM00185">
    <property type="entry name" value="ARM"/>
    <property type="match status" value="4"/>
</dbReference>
<dbReference type="Pfam" id="PF00514">
    <property type="entry name" value="Arm"/>
    <property type="match status" value="1"/>
</dbReference>
<dbReference type="AlphaFoldDB" id="A0A7J6DMK0"/>
<dbReference type="GO" id="GO:0007166">
    <property type="term" value="P:cell surface receptor signaling pathway"/>
    <property type="evidence" value="ECO:0007669"/>
    <property type="project" value="InterPro"/>
</dbReference>
<dbReference type="Gene3D" id="1.25.10.10">
    <property type="entry name" value="Leucine-rich Repeat Variant"/>
    <property type="match status" value="2"/>
</dbReference>
<name>A0A7J6DMK0_CANSA</name>
<accession>A0A7J6DMK0</accession>
<evidence type="ECO:0000313" key="4">
    <source>
        <dbReference type="EMBL" id="KAF4347328.1"/>
    </source>
</evidence>
<sequence length="671" mass="73898">MAAIVKEILARPIQLADQVTKAAEDAQSFKQDCFELKSKTEKLAALLRQAARASNDLYERPTRRIIDDTEQVLDKALTLVIKCRANGIMKRVFTIIPTAAFRKTSTQLENSIGDVSWLLRVSASACDRDDEYLGLPPIAANEPILCLIWEQIAILYTGSLEERSDAAASLASLAKDNERYGKLIIEEGGVAPLLKLAKEGRMEGQENAATAIGRLGRDPESVEHIVNAGVCNVFAKILKEGHMKVQVLVAWAVSELAGNHPKCQDHFAQNNAIRLLVSHLAFETIQEHSKYAIATKQQMSIHSVVMASNNNNQEPNSNPNPNTNKKETEEEASHVSHPMGNQTPSQMHNVVTNTMAMRNNANSTPNQPKQQQQHQPQMPPHNSHSHQGKGSQGSGNAKQHHHHTPVSLAGASIKGREFEDPATKAEMKAMAARALWKLSKGNVVVCRSITESRALLCFAVLLEKGQEDVQLYSAKALMEITAVAEQNSDLRRSAFKPTSPAAKAVVEQLLKIIEKADSELLTPCIKAIGNLARTFRATETRIIGPLVKLLDERDPDTTMEAVIALNKFACTENFLHVNHCKAIIDGGGTKHLIQLVYFGEQMIQIPALILLCFIALHVPDSEVLAQEEVLIVLEWSTKQGHLVEEPVMEALLPEAKSRLELYQSRGSRGFH</sequence>
<dbReference type="SUPFAM" id="SSF48371">
    <property type="entry name" value="ARM repeat"/>
    <property type="match status" value="1"/>
</dbReference>
<feature type="compositionally biased region" description="Basic and acidic residues" evidence="2">
    <location>
        <begin position="324"/>
        <end position="334"/>
    </location>
</feature>
<dbReference type="FunFam" id="1.20.930.20:FF:000006">
    <property type="entry name" value="Armadillo repeat only 4"/>
    <property type="match status" value="1"/>
</dbReference>
<dbReference type="PANTHER" id="PTHR46168:SF8">
    <property type="entry name" value="ARMADILLO REPEAT ONLY 1"/>
    <property type="match status" value="1"/>
</dbReference>
<dbReference type="InterPro" id="IPR056694">
    <property type="entry name" value="DUF7792"/>
</dbReference>
<keyword evidence="1" id="KW-0677">Repeat</keyword>
<evidence type="ECO:0000313" key="5">
    <source>
        <dbReference type="EMBL" id="KAF4383697.1"/>
    </source>
</evidence>
<dbReference type="Pfam" id="PF25055">
    <property type="entry name" value="DUF7792"/>
    <property type="match status" value="1"/>
</dbReference>
<comment type="caution">
    <text evidence="4">The sequence shown here is derived from an EMBL/GenBank/DDBJ whole genome shotgun (WGS) entry which is preliminary data.</text>
</comment>
<evidence type="ECO:0000259" key="3">
    <source>
        <dbReference type="Pfam" id="PF25055"/>
    </source>
</evidence>
<evidence type="ECO:0000256" key="2">
    <source>
        <dbReference type="SAM" id="MobiDB-lite"/>
    </source>
</evidence>
<reference evidence="6 7" key="1">
    <citation type="journal article" date="2020" name="bioRxiv">
        <title>Sequence and annotation of 42 cannabis genomes reveals extensive copy number variation in cannabinoid synthesis and pathogen resistance genes.</title>
        <authorList>
            <person name="Mckernan K.J."/>
            <person name="Helbert Y."/>
            <person name="Kane L.T."/>
            <person name="Ebling H."/>
            <person name="Zhang L."/>
            <person name="Liu B."/>
            <person name="Eaton Z."/>
            <person name="Mclaughlin S."/>
            <person name="Kingan S."/>
            <person name="Baybayan P."/>
            <person name="Concepcion G."/>
            <person name="Jordan M."/>
            <person name="Riva A."/>
            <person name="Barbazuk W."/>
            <person name="Harkins T."/>
        </authorList>
    </citation>
    <scope>NUCLEOTIDE SEQUENCE [LARGE SCALE GENOMIC DNA]</scope>
    <source>
        <strain evidence="6 7">cv. Jamaican Lion 4</strain>
        <strain evidence="4">Father</strain>
        <strain evidence="5">Mother</strain>
        <tissue evidence="4">Leaf</tissue>
    </source>
</reference>
<feature type="region of interest" description="Disordered" evidence="2">
    <location>
        <begin position="308"/>
        <end position="346"/>
    </location>
</feature>
<organism evidence="4 7">
    <name type="scientific">Cannabis sativa</name>
    <name type="common">Hemp</name>
    <name type="synonym">Marijuana</name>
    <dbReference type="NCBI Taxonomy" id="3483"/>
    <lineage>
        <taxon>Eukaryota</taxon>
        <taxon>Viridiplantae</taxon>
        <taxon>Streptophyta</taxon>
        <taxon>Embryophyta</taxon>
        <taxon>Tracheophyta</taxon>
        <taxon>Spermatophyta</taxon>
        <taxon>Magnoliopsida</taxon>
        <taxon>eudicotyledons</taxon>
        <taxon>Gunneridae</taxon>
        <taxon>Pentapetalae</taxon>
        <taxon>rosids</taxon>
        <taxon>fabids</taxon>
        <taxon>Rosales</taxon>
        <taxon>Cannabaceae</taxon>
        <taxon>Cannabis</taxon>
    </lineage>
</organism>